<organism evidence="2 3">
    <name type="scientific">Streptomyces halobius</name>
    <dbReference type="NCBI Taxonomy" id="2879846"/>
    <lineage>
        <taxon>Bacteria</taxon>
        <taxon>Bacillati</taxon>
        <taxon>Actinomycetota</taxon>
        <taxon>Actinomycetes</taxon>
        <taxon>Kitasatosporales</taxon>
        <taxon>Streptomycetaceae</taxon>
        <taxon>Streptomyces</taxon>
    </lineage>
</organism>
<evidence type="ECO:0000313" key="3">
    <source>
        <dbReference type="Proteomes" id="UP000830115"/>
    </source>
</evidence>
<accession>A0ABY4MG20</accession>
<keyword evidence="1" id="KW-0732">Signal</keyword>
<feature type="chain" id="PRO_5046525424" description="DUF3344 domain-containing protein" evidence="1">
    <location>
        <begin position="31"/>
        <end position="363"/>
    </location>
</feature>
<proteinExistence type="predicted"/>
<evidence type="ECO:0000256" key="1">
    <source>
        <dbReference type="SAM" id="SignalP"/>
    </source>
</evidence>
<name>A0ABY4MG20_9ACTN</name>
<gene>
    <name evidence="2" type="ORF">K9S39_28570</name>
</gene>
<dbReference type="RefSeq" id="WP_248866192.1">
    <property type="nucleotide sequence ID" value="NZ_CP086322.1"/>
</dbReference>
<feature type="signal peptide" evidence="1">
    <location>
        <begin position="1"/>
        <end position="30"/>
    </location>
</feature>
<dbReference type="Proteomes" id="UP000830115">
    <property type="component" value="Chromosome"/>
</dbReference>
<protein>
    <recommendedName>
        <fullName evidence="4">DUF3344 domain-containing protein</fullName>
    </recommendedName>
</protein>
<dbReference type="EMBL" id="CP086322">
    <property type="protein sequence ID" value="UQA95281.1"/>
    <property type="molecule type" value="Genomic_DNA"/>
</dbReference>
<evidence type="ECO:0008006" key="4">
    <source>
        <dbReference type="Google" id="ProtNLM"/>
    </source>
</evidence>
<keyword evidence="3" id="KW-1185">Reference proteome</keyword>
<sequence length="363" mass="37993">MRKSMDRTGHGAVCALVTLVLSATPSSAVAAPAPKESSRIPFHERYHVTQRGGITRAANSSVTCDATAAGAGTSCGYAQQGYGGANGHYRMTYTDIDSDPDTDNSSSADLRLPAGSRVSYARLYWGGNLRAGEQKPDKDNGRVLLARPGGQYKEVLADTVTGHRTTSRTDGFQASADVTKLVRAGGSGAYTVAQVNVANGRSTAGAWGGWTLVVAYENARMPLRRLALWDGFQPVKANGKALSVKLPRMRIPAGARGSAGVVAYNGDRGTGNDSLSVAAGKSPPRGLTDAANPANDVMNSSITDFGRETARQPAYRNTLGIDSDVFDITPALQSGGDRLTFRFGAGNEGYLLGALFVQADVGR</sequence>
<reference evidence="2" key="1">
    <citation type="submission" date="2021-10" db="EMBL/GenBank/DDBJ databases">
        <title>Streptomyces nigrumlapis sp.nov.,an antimicrobial producing actinobacterium isolated from Black Gobi rocks.</title>
        <authorList>
            <person name="Wen Y."/>
            <person name="Zhang W."/>
            <person name="Liu X.G."/>
        </authorList>
    </citation>
    <scope>NUCLEOTIDE SEQUENCE</scope>
    <source>
        <strain evidence="2">ST13-2-2</strain>
    </source>
</reference>
<evidence type="ECO:0000313" key="2">
    <source>
        <dbReference type="EMBL" id="UQA95281.1"/>
    </source>
</evidence>